<dbReference type="Proteomes" id="UP000253934">
    <property type="component" value="Unassembled WGS sequence"/>
</dbReference>
<evidence type="ECO:0000313" key="4">
    <source>
        <dbReference type="Proteomes" id="UP000253934"/>
    </source>
</evidence>
<protein>
    <submittedName>
        <fullName evidence="3">SPFH domain-containing protein</fullName>
    </submittedName>
</protein>
<dbReference type="InterPro" id="IPR001107">
    <property type="entry name" value="Band_7"/>
</dbReference>
<proteinExistence type="predicted"/>
<comment type="caution">
    <text evidence="3">The sequence shown here is derived from an EMBL/GenBank/DDBJ whole genome shotgun (WGS) entry which is preliminary data.</text>
</comment>
<dbReference type="GO" id="GO:0016020">
    <property type="term" value="C:membrane"/>
    <property type="evidence" value="ECO:0007669"/>
    <property type="project" value="UniProtKB-SubCell"/>
</dbReference>
<dbReference type="InterPro" id="IPR036013">
    <property type="entry name" value="Band_7/SPFH_dom_sf"/>
</dbReference>
<accession>A0A369KRM0</accession>
<keyword evidence="4" id="KW-1185">Reference proteome</keyword>
<evidence type="ECO:0000313" key="3">
    <source>
        <dbReference type="EMBL" id="RDB35355.1"/>
    </source>
</evidence>
<name>A0A369KRM0_9BACT</name>
<evidence type="ECO:0000259" key="2">
    <source>
        <dbReference type="SMART" id="SM00244"/>
    </source>
</evidence>
<sequence>MFDTIILSFTIGIFLFLIYSLKKCFFQVNEGNIAILKNFGKAISINNSPNDLKIYKPGLHFKKPWQKTVKISVMEQIVELSGTDGDTMAMASDGTLLRIDAKLRFIPSLKDLYALIFSMENPLEHTKGLFTCILHQEISCFENKKSNNNDHTHELTNVGSYAAIRRDRGLLNKHIQEFCSSKLGNTYGIQFENVDVTDILPPDELAQSLNAVINAQSEAQRLYALTEGVCEQRIMAAKKGIDIAKSKAKATEVDIETMAKILEQLQNAGTLNCYIERRQAEVFAESRISYVKRPL</sequence>
<dbReference type="SUPFAM" id="SSF117892">
    <property type="entry name" value="Band 7/SPFH domain"/>
    <property type="match status" value="1"/>
</dbReference>
<dbReference type="AlphaFoldDB" id="A0A369KRM0"/>
<evidence type="ECO:0000256" key="1">
    <source>
        <dbReference type="ARBA" id="ARBA00004167"/>
    </source>
</evidence>
<comment type="subcellular location">
    <subcellularLocation>
        <location evidence="1">Membrane</location>
        <topology evidence="1">Single-pass membrane protein</topology>
    </subcellularLocation>
</comment>
<organism evidence="3 4">
    <name type="scientific">Spirobacillus cienkowskii</name>
    <dbReference type="NCBI Taxonomy" id="495820"/>
    <lineage>
        <taxon>Bacteria</taxon>
        <taxon>Pseudomonadati</taxon>
        <taxon>Bdellovibrionota</taxon>
        <taxon>Oligoflexia</taxon>
        <taxon>Silvanigrellales</taxon>
        <taxon>Spirobacillus</taxon>
    </lineage>
</organism>
<feature type="domain" description="Band 7" evidence="2">
    <location>
        <begin position="23"/>
        <end position="213"/>
    </location>
</feature>
<gene>
    <name evidence="3" type="ORF">DCC88_10695</name>
</gene>
<reference evidence="3" key="1">
    <citation type="submission" date="2018-04" db="EMBL/GenBank/DDBJ databases">
        <title>Draft genome sequence of the Candidatus Spirobacillus cienkowskii, a pathogen of freshwater Daphnia species, reconstructed from hemolymph metagenomic reads.</title>
        <authorList>
            <person name="Bresciani L."/>
            <person name="Lemos L.N."/>
            <person name="Wale N."/>
            <person name="Lin J.Y."/>
            <person name="Fernandes G.R."/>
            <person name="Duffy M.A."/>
            <person name="Rodrigues J.M."/>
        </authorList>
    </citation>
    <scope>NUCLEOTIDE SEQUENCE [LARGE SCALE GENOMIC DNA]</scope>
    <source>
        <strain evidence="3">Binning01</strain>
    </source>
</reference>
<dbReference type="Gene3D" id="3.30.479.30">
    <property type="entry name" value="Band 7 domain"/>
    <property type="match status" value="1"/>
</dbReference>
<dbReference type="EMBL" id="QOVW01000089">
    <property type="protein sequence ID" value="RDB35355.1"/>
    <property type="molecule type" value="Genomic_DNA"/>
</dbReference>
<dbReference type="SMART" id="SM00244">
    <property type="entry name" value="PHB"/>
    <property type="match status" value="1"/>
</dbReference>
<dbReference type="Pfam" id="PF01145">
    <property type="entry name" value="Band_7"/>
    <property type="match status" value="1"/>
</dbReference>